<name>A0A8R2LYX1_BOMMO</name>
<evidence type="ECO:0000313" key="1">
    <source>
        <dbReference type="EnsemblMetazoa" id="XP_037870505.1"/>
    </source>
</evidence>
<dbReference type="EnsemblMetazoa" id="XM_038014577.1">
    <property type="protein sequence ID" value="XP_037870505.1"/>
    <property type="gene ID" value="LOC110385334"/>
</dbReference>
<reference evidence="2" key="1">
    <citation type="journal article" date="2008" name="Insect Biochem. Mol. Biol.">
        <title>The genome of a lepidopteran model insect, the silkworm Bombyx mori.</title>
        <authorList>
            <consortium name="International Silkworm Genome Consortium"/>
        </authorList>
    </citation>
    <scope>NUCLEOTIDE SEQUENCE [LARGE SCALE GENOMIC DNA]</scope>
    <source>
        <strain evidence="2">p50T</strain>
    </source>
</reference>
<sequence>MSREEQVCRCAVSAGLMWILFLLHLKVDRKSRSPKLDVDRCKLAALAAVWINVYSTESRVAGFESGGASRSPESSWKSFKGRRRNLVNKTLQAISLYSKINNHKQ</sequence>
<dbReference type="EnsemblMetazoa" id="XM_038014576.1">
    <property type="protein sequence ID" value="XP_037870504.1"/>
    <property type="gene ID" value="LOC110385334"/>
</dbReference>
<accession>A0A8R2LYX1</accession>
<evidence type="ECO:0000313" key="2">
    <source>
        <dbReference type="Proteomes" id="UP000005204"/>
    </source>
</evidence>
<proteinExistence type="predicted"/>
<reference evidence="1" key="2">
    <citation type="submission" date="2022-06" db="UniProtKB">
        <authorList>
            <consortium name="EnsemblMetazoa"/>
        </authorList>
    </citation>
    <scope>IDENTIFICATION</scope>
    <source>
        <strain evidence="1">p50T (Dazao)</strain>
    </source>
</reference>
<dbReference type="Proteomes" id="UP000005204">
    <property type="component" value="Unassembled WGS sequence"/>
</dbReference>
<keyword evidence="2" id="KW-1185">Reference proteome</keyword>
<protein>
    <submittedName>
        <fullName evidence="1">Uncharacterized protein</fullName>
    </submittedName>
</protein>
<dbReference type="AlphaFoldDB" id="A0A8R2LYX1"/>
<organism evidence="1 2">
    <name type="scientific">Bombyx mori</name>
    <name type="common">Silk moth</name>
    <dbReference type="NCBI Taxonomy" id="7091"/>
    <lineage>
        <taxon>Eukaryota</taxon>
        <taxon>Metazoa</taxon>
        <taxon>Ecdysozoa</taxon>
        <taxon>Arthropoda</taxon>
        <taxon>Hexapoda</taxon>
        <taxon>Insecta</taxon>
        <taxon>Pterygota</taxon>
        <taxon>Neoptera</taxon>
        <taxon>Endopterygota</taxon>
        <taxon>Lepidoptera</taxon>
        <taxon>Glossata</taxon>
        <taxon>Ditrysia</taxon>
        <taxon>Bombycoidea</taxon>
        <taxon>Bombycidae</taxon>
        <taxon>Bombycinae</taxon>
        <taxon>Bombyx</taxon>
    </lineage>
</organism>